<sequence length="451" mass="48073">MKKKHGLLVIGLFCNQWLLAQDLQTVTNNGATTTNALKITGAVNIPNGLGLELYYTNSTSVITSNDRTNGNYYPMGFYASKFYFSDGSVGVGTLSPTSKLDVNGLITSTGNSTAGMTPVTNISALSGYKISGNIANLAQNGITFTSGFGGGAAIGFYRGSSYNTGIDFYTNTTANASAGGMIHRMRLNEQGNLGLGTTTPVYKIHSYAAANTTIASALIAGEYFGPIIGVKSSTSSYYALNVVNNLLQPEVNGQGTSLLYVRADGNVGIGTSTPANKLYVNGNMGISGPIYMPGGTLYSDVNNMASLHNGGFVWANTANTTSKMVLGSDATLSLYGNMYIGTTNNQKDLNVNGKIKTRKVTVTQTNWPDYVFDSSYQLKPLHQVEKFITANKHLPEVPSAATVAKEGIDLGDNQVVLLKKIEELTLYIIQQNKRIESLEQQMQTMKAGSKQ</sequence>
<feature type="signal peptide" evidence="2">
    <location>
        <begin position="1"/>
        <end position="20"/>
    </location>
</feature>
<evidence type="ECO:0000313" key="4">
    <source>
        <dbReference type="Proteomes" id="UP000627292"/>
    </source>
</evidence>
<evidence type="ECO:0008006" key="5">
    <source>
        <dbReference type="Google" id="ProtNLM"/>
    </source>
</evidence>
<feature type="coiled-coil region" evidence="1">
    <location>
        <begin position="421"/>
        <end position="448"/>
    </location>
</feature>
<reference evidence="3" key="2">
    <citation type="submission" date="2020-09" db="EMBL/GenBank/DDBJ databases">
        <authorList>
            <person name="Sun Q."/>
            <person name="Zhou Y."/>
        </authorList>
    </citation>
    <scope>NUCLEOTIDE SEQUENCE</scope>
    <source>
        <strain evidence="3">CGMCC 1.15290</strain>
    </source>
</reference>
<keyword evidence="4" id="KW-1185">Reference proteome</keyword>
<name>A0A917J390_9BACT</name>
<evidence type="ECO:0000256" key="1">
    <source>
        <dbReference type="SAM" id="Coils"/>
    </source>
</evidence>
<proteinExistence type="predicted"/>
<keyword evidence="1" id="KW-0175">Coiled coil</keyword>
<dbReference type="Proteomes" id="UP000627292">
    <property type="component" value="Unassembled WGS sequence"/>
</dbReference>
<gene>
    <name evidence="3" type="ORF">GCM10011379_49640</name>
</gene>
<dbReference type="RefSeq" id="WP_188957596.1">
    <property type="nucleotide sequence ID" value="NZ_BMIB01000005.1"/>
</dbReference>
<reference evidence="3" key="1">
    <citation type="journal article" date="2014" name="Int. J. Syst. Evol. Microbiol.">
        <title>Complete genome sequence of Corynebacterium casei LMG S-19264T (=DSM 44701T), isolated from a smear-ripened cheese.</title>
        <authorList>
            <consortium name="US DOE Joint Genome Institute (JGI-PGF)"/>
            <person name="Walter F."/>
            <person name="Albersmeier A."/>
            <person name="Kalinowski J."/>
            <person name="Ruckert C."/>
        </authorList>
    </citation>
    <scope>NUCLEOTIDE SEQUENCE</scope>
    <source>
        <strain evidence="3">CGMCC 1.15290</strain>
    </source>
</reference>
<evidence type="ECO:0000256" key="2">
    <source>
        <dbReference type="SAM" id="SignalP"/>
    </source>
</evidence>
<evidence type="ECO:0000313" key="3">
    <source>
        <dbReference type="EMBL" id="GGH79770.1"/>
    </source>
</evidence>
<dbReference type="EMBL" id="BMIB01000005">
    <property type="protein sequence ID" value="GGH79770.1"/>
    <property type="molecule type" value="Genomic_DNA"/>
</dbReference>
<organism evidence="3 4">
    <name type="scientific">Filimonas zeae</name>
    <dbReference type="NCBI Taxonomy" id="1737353"/>
    <lineage>
        <taxon>Bacteria</taxon>
        <taxon>Pseudomonadati</taxon>
        <taxon>Bacteroidota</taxon>
        <taxon>Chitinophagia</taxon>
        <taxon>Chitinophagales</taxon>
        <taxon>Chitinophagaceae</taxon>
        <taxon>Filimonas</taxon>
    </lineage>
</organism>
<dbReference type="AlphaFoldDB" id="A0A917J390"/>
<protein>
    <recommendedName>
        <fullName evidence="5">Peptidase S74 domain-containing protein</fullName>
    </recommendedName>
</protein>
<feature type="chain" id="PRO_5036996175" description="Peptidase S74 domain-containing protein" evidence="2">
    <location>
        <begin position="21"/>
        <end position="451"/>
    </location>
</feature>
<comment type="caution">
    <text evidence="3">The sequence shown here is derived from an EMBL/GenBank/DDBJ whole genome shotgun (WGS) entry which is preliminary data.</text>
</comment>
<accession>A0A917J390</accession>
<keyword evidence="2" id="KW-0732">Signal</keyword>